<evidence type="ECO:0000313" key="10">
    <source>
        <dbReference type="EMBL" id="GGG28423.1"/>
    </source>
</evidence>
<dbReference type="AlphaFoldDB" id="A0A917LIW8"/>
<evidence type="ECO:0000313" key="11">
    <source>
        <dbReference type="Proteomes" id="UP000654257"/>
    </source>
</evidence>
<feature type="domain" description="Glycosyltransferase RgtA/B/C/D-like" evidence="9">
    <location>
        <begin position="87"/>
        <end position="224"/>
    </location>
</feature>
<evidence type="ECO:0000256" key="8">
    <source>
        <dbReference type="SAM" id="Phobius"/>
    </source>
</evidence>
<keyword evidence="4" id="KW-0808">Transferase</keyword>
<dbReference type="PANTHER" id="PTHR33908">
    <property type="entry name" value="MANNOSYLTRANSFERASE YKCB-RELATED"/>
    <property type="match status" value="1"/>
</dbReference>
<evidence type="ECO:0000256" key="4">
    <source>
        <dbReference type="ARBA" id="ARBA00022679"/>
    </source>
</evidence>
<organism evidence="10 11">
    <name type="scientific">Rhodococcoides trifolii</name>
    <dbReference type="NCBI Taxonomy" id="908250"/>
    <lineage>
        <taxon>Bacteria</taxon>
        <taxon>Bacillati</taxon>
        <taxon>Actinomycetota</taxon>
        <taxon>Actinomycetes</taxon>
        <taxon>Mycobacteriales</taxon>
        <taxon>Nocardiaceae</taxon>
        <taxon>Rhodococcoides</taxon>
    </lineage>
</organism>
<keyword evidence="6 8" id="KW-1133">Transmembrane helix</keyword>
<evidence type="ECO:0000259" key="9">
    <source>
        <dbReference type="Pfam" id="PF13231"/>
    </source>
</evidence>
<evidence type="ECO:0000256" key="5">
    <source>
        <dbReference type="ARBA" id="ARBA00022692"/>
    </source>
</evidence>
<keyword evidence="2" id="KW-1003">Cell membrane</keyword>
<protein>
    <recommendedName>
        <fullName evidence="9">Glycosyltransferase RgtA/B/C/D-like domain-containing protein</fullName>
    </recommendedName>
</protein>
<dbReference type="EMBL" id="BMCU01000007">
    <property type="protein sequence ID" value="GGG28423.1"/>
    <property type="molecule type" value="Genomic_DNA"/>
</dbReference>
<comment type="caution">
    <text evidence="10">The sequence shown here is derived from an EMBL/GenBank/DDBJ whole genome shotgun (WGS) entry which is preliminary data.</text>
</comment>
<dbReference type="GO" id="GO:0009103">
    <property type="term" value="P:lipopolysaccharide biosynthetic process"/>
    <property type="evidence" value="ECO:0007669"/>
    <property type="project" value="UniProtKB-ARBA"/>
</dbReference>
<feature type="transmembrane region" description="Helical" evidence="8">
    <location>
        <begin position="6"/>
        <end position="32"/>
    </location>
</feature>
<evidence type="ECO:0000256" key="1">
    <source>
        <dbReference type="ARBA" id="ARBA00004651"/>
    </source>
</evidence>
<dbReference type="Proteomes" id="UP000654257">
    <property type="component" value="Unassembled WGS sequence"/>
</dbReference>
<dbReference type="InterPro" id="IPR038731">
    <property type="entry name" value="RgtA/B/C-like"/>
</dbReference>
<feature type="transmembrane region" description="Helical" evidence="8">
    <location>
        <begin position="304"/>
        <end position="324"/>
    </location>
</feature>
<reference evidence="10" key="2">
    <citation type="submission" date="2020-09" db="EMBL/GenBank/DDBJ databases">
        <authorList>
            <person name="Sun Q."/>
            <person name="Sedlacek I."/>
        </authorList>
    </citation>
    <scope>NUCLEOTIDE SEQUENCE</scope>
    <source>
        <strain evidence="10">CCM 7905</strain>
    </source>
</reference>
<feature type="transmembrane region" description="Helical" evidence="8">
    <location>
        <begin position="372"/>
        <end position="397"/>
    </location>
</feature>
<comment type="subcellular location">
    <subcellularLocation>
        <location evidence="1">Cell membrane</location>
        <topology evidence="1">Multi-pass membrane protein</topology>
    </subcellularLocation>
</comment>
<feature type="transmembrane region" description="Helical" evidence="8">
    <location>
        <begin position="53"/>
        <end position="74"/>
    </location>
</feature>
<gene>
    <name evidence="10" type="ORF">GCM10007304_47870</name>
</gene>
<keyword evidence="5 8" id="KW-0812">Transmembrane</keyword>
<name>A0A917LIW8_9NOCA</name>
<feature type="transmembrane region" description="Helical" evidence="8">
    <location>
        <begin position="118"/>
        <end position="135"/>
    </location>
</feature>
<evidence type="ECO:0000256" key="7">
    <source>
        <dbReference type="ARBA" id="ARBA00023136"/>
    </source>
</evidence>
<feature type="transmembrane region" description="Helical" evidence="8">
    <location>
        <begin position="86"/>
        <end position="106"/>
    </location>
</feature>
<keyword evidence="7 8" id="KW-0472">Membrane</keyword>
<dbReference type="RefSeq" id="WP_188547788.1">
    <property type="nucleotide sequence ID" value="NZ_BMCU01000007.1"/>
</dbReference>
<sequence length="546" mass="58241">MNRSRAATILLPSFAVYLVVGLTLSLKFGYLLGDALSRTYAAQAVLFSRDPHVSAIGFVFTPLTALLQLPLVAFSNLLPALTRWNISGLIVSAVFMAGTVVVIHGICRDRGCTRTQTYVLTALFAINPMIVFYGANGMSEAVFLFFVCAATRRLLRWVHTDDVHDLLVAGVALAFAYLTRYDAVAAVAGTAALVFLVTLLRRGGRGRAEMTRRAILDAVLVASPGLVAFLVWAATSWLITGEALAQLSSSYGNAAILEQSGGSTGGPSENALFSIMAIVVLAPVLPVVLPIAAALSLRRRDLEFLVAPVVLGSVLAFQLLSFATGSTFGFLRFYICAIPLVTVAAIQWVPARGHLTSRRPGVFARRRPELGSAIRPVAVTVMALSAVALPVTAFAMVQPSLSSQQYALGSLFDVEPTSTEGMSARRVIASFSTERTLAEYLDRQDLAPGSILTDSVYGFAIVAASEHPDRFVVPSDDGFTEVLNEPAAAGVRYILTVPNVGRGESDAVNRRYPTIWDNGGGVATLALEVPNDGADQPVWRVYEVLG</sequence>
<keyword evidence="11" id="KW-1185">Reference proteome</keyword>
<dbReference type="InterPro" id="IPR050297">
    <property type="entry name" value="LipidA_mod_glycosyltrf_83"/>
</dbReference>
<feature type="transmembrane region" description="Helical" evidence="8">
    <location>
        <begin position="271"/>
        <end position="297"/>
    </location>
</feature>
<keyword evidence="3" id="KW-0328">Glycosyltransferase</keyword>
<evidence type="ECO:0000256" key="6">
    <source>
        <dbReference type="ARBA" id="ARBA00022989"/>
    </source>
</evidence>
<proteinExistence type="predicted"/>
<dbReference type="Pfam" id="PF13231">
    <property type="entry name" value="PMT_2"/>
    <property type="match status" value="1"/>
</dbReference>
<dbReference type="GO" id="GO:0016763">
    <property type="term" value="F:pentosyltransferase activity"/>
    <property type="evidence" value="ECO:0007669"/>
    <property type="project" value="TreeGrafter"/>
</dbReference>
<dbReference type="GO" id="GO:0005886">
    <property type="term" value="C:plasma membrane"/>
    <property type="evidence" value="ECO:0007669"/>
    <property type="project" value="UniProtKB-SubCell"/>
</dbReference>
<evidence type="ECO:0000256" key="3">
    <source>
        <dbReference type="ARBA" id="ARBA00022676"/>
    </source>
</evidence>
<dbReference type="PANTHER" id="PTHR33908:SF11">
    <property type="entry name" value="MEMBRANE PROTEIN"/>
    <property type="match status" value="1"/>
</dbReference>
<evidence type="ECO:0000256" key="2">
    <source>
        <dbReference type="ARBA" id="ARBA00022475"/>
    </source>
</evidence>
<feature type="transmembrane region" description="Helical" evidence="8">
    <location>
        <begin position="330"/>
        <end position="351"/>
    </location>
</feature>
<accession>A0A917LIW8</accession>
<feature type="transmembrane region" description="Helical" evidence="8">
    <location>
        <begin position="183"/>
        <end position="202"/>
    </location>
</feature>
<reference evidence="10" key="1">
    <citation type="journal article" date="2014" name="Int. J. Syst. Evol. Microbiol.">
        <title>Complete genome sequence of Corynebacterium casei LMG S-19264T (=DSM 44701T), isolated from a smear-ripened cheese.</title>
        <authorList>
            <consortium name="US DOE Joint Genome Institute (JGI-PGF)"/>
            <person name="Walter F."/>
            <person name="Albersmeier A."/>
            <person name="Kalinowski J."/>
            <person name="Ruckert C."/>
        </authorList>
    </citation>
    <scope>NUCLEOTIDE SEQUENCE</scope>
    <source>
        <strain evidence="10">CCM 7905</strain>
    </source>
</reference>
<feature type="transmembrane region" description="Helical" evidence="8">
    <location>
        <begin position="214"/>
        <end position="239"/>
    </location>
</feature>